<comment type="caution">
    <text evidence="2">The sequence shown here is derived from an EMBL/GenBank/DDBJ whole genome shotgun (WGS) entry which is preliminary data.</text>
</comment>
<organism evidence="2 3">
    <name type="scientific">Candidatus Falkowbacteria bacterium CG10_big_fil_rev_8_21_14_0_10_43_11</name>
    <dbReference type="NCBI Taxonomy" id="1974568"/>
    <lineage>
        <taxon>Bacteria</taxon>
        <taxon>Candidatus Falkowiibacteriota</taxon>
    </lineage>
</organism>
<accession>A0A2M6WLF0</accession>
<dbReference type="Gene3D" id="2.60.200.40">
    <property type="match status" value="1"/>
</dbReference>
<dbReference type="InterPro" id="IPR016064">
    <property type="entry name" value="NAD/diacylglycerol_kinase_sf"/>
</dbReference>
<proteinExistence type="predicted"/>
<reference evidence="3" key="1">
    <citation type="submission" date="2017-09" db="EMBL/GenBank/DDBJ databases">
        <title>Depth-based differentiation of microbial function through sediment-hosted aquifers and enrichment of novel symbionts in the deep terrestrial subsurface.</title>
        <authorList>
            <person name="Probst A.J."/>
            <person name="Ladd B."/>
            <person name="Jarett J.K."/>
            <person name="Geller-Mcgrath D.E."/>
            <person name="Sieber C.M.K."/>
            <person name="Emerson J.B."/>
            <person name="Anantharaman K."/>
            <person name="Thomas B.C."/>
            <person name="Malmstrom R."/>
            <person name="Stieglmeier M."/>
            <person name="Klingl A."/>
            <person name="Woyke T."/>
            <person name="Ryan C.M."/>
            <person name="Banfield J.F."/>
        </authorList>
    </citation>
    <scope>NUCLEOTIDE SEQUENCE [LARGE SCALE GENOMIC DNA]</scope>
</reference>
<protein>
    <recommendedName>
        <fullName evidence="1">DAGKc domain-containing protein</fullName>
    </recommendedName>
</protein>
<dbReference type="GO" id="GO:0016301">
    <property type="term" value="F:kinase activity"/>
    <property type="evidence" value="ECO:0007669"/>
    <property type="project" value="InterPro"/>
</dbReference>
<sequence>MHIYIFDYFLNKKKYEATIAKIETRLTDLGLNGKNCHIGPLRSLKSIVKEELRNTPKTIVAVGNNNTLNQLINATLEEDNNITIGLIPVGDNNSIAGALGIADEDQACNVLAARLIEAVSLGKINDQYFFTSAQITNQETIMEIGGKYTIEPTGPGTINIINLDVSASNPKIDPKDALLEVLVSVVKKGVLKNTVDVSFIQTNRIIVNNLIHKNFIIDESIEVRTPAEITVAKEKLKIIVGKERIF</sequence>
<evidence type="ECO:0000259" key="1">
    <source>
        <dbReference type="PROSITE" id="PS50146"/>
    </source>
</evidence>
<dbReference type="AlphaFoldDB" id="A0A2M6WLF0"/>
<dbReference type="InterPro" id="IPR017438">
    <property type="entry name" value="ATP-NAD_kinase_N"/>
</dbReference>
<dbReference type="Gene3D" id="3.40.50.10330">
    <property type="entry name" value="Probable inorganic polyphosphate/atp-NAD kinase, domain 1"/>
    <property type="match status" value="1"/>
</dbReference>
<name>A0A2M6WLF0_9BACT</name>
<dbReference type="Proteomes" id="UP000229335">
    <property type="component" value="Unassembled WGS sequence"/>
</dbReference>
<dbReference type="PROSITE" id="PS50146">
    <property type="entry name" value="DAGK"/>
    <property type="match status" value="1"/>
</dbReference>
<dbReference type="SUPFAM" id="SSF111331">
    <property type="entry name" value="NAD kinase/diacylglycerol kinase-like"/>
    <property type="match status" value="1"/>
</dbReference>
<feature type="domain" description="DAGKc" evidence="1">
    <location>
        <begin position="45"/>
        <end position="128"/>
    </location>
</feature>
<dbReference type="InterPro" id="IPR001206">
    <property type="entry name" value="Diacylglycerol_kinase_cat_dom"/>
</dbReference>
<evidence type="ECO:0000313" key="3">
    <source>
        <dbReference type="Proteomes" id="UP000229335"/>
    </source>
</evidence>
<gene>
    <name evidence="2" type="ORF">COU00_03245</name>
</gene>
<dbReference type="Pfam" id="PF00781">
    <property type="entry name" value="DAGK_cat"/>
    <property type="match status" value="1"/>
</dbReference>
<evidence type="ECO:0000313" key="2">
    <source>
        <dbReference type="EMBL" id="PIT93617.1"/>
    </source>
</evidence>
<dbReference type="EMBL" id="PFAS01000057">
    <property type="protein sequence ID" value="PIT93617.1"/>
    <property type="molecule type" value="Genomic_DNA"/>
</dbReference>